<name>A0ABW0XPT0_9ACTN</name>
<keyword evidence="2" id="KW-0732">Signal</keyword>
<gene>
    <name evidence="3" type="ORF">ACFP2V_17670</name>
</gene>
<evidence type="ECO:0000313" key="3">
    <source>
        <dbReference type="EMBL" id="MFC5671883.1"/>
    </source>
</evidence>
<evidence type="ECO:0000313" key="4">
    <source>
        <dbReference type="Proteomes" id="UP001596183"/>
    </source>
</evidence>
<comment type="caution">
    <text evidence="3">The sequence shown here is derived from an EMBL/GenBank/DDBJ whole genome shotgun (WGS) entry which is preliminary data.</text>
</comment>
<dbReference type="PROSITE" id="PS51257">
    <property type="entry name" value="PROKAR_LIPOPROTEIN"/>
    <property type="match status" value="1"/>
</dbReference>
<dbReference type="Proteomes" id="UP001596183">
    <property type="component" value="Unassembled WGS sequence"/>
</dbReference>
<feature type="signal peptide" evidence="2">
    <location>
        <begin position="1"/>
        <end position="22"/>
    </location>
</feature>
<proteinExistence type="predicted"/>
<feature type="chain" id="PRO_5045338576" description="DUF732 domain-containing protein" evidence="2">
    <location>
        <begin position="23"/>
        <end position="144"/>
    </location>
</feature>
<feature type="compositionally biased region" description="Polar residues" evidence="1">
    <location>
        <begin position="89"/>
        <end position="98"/>
    </location>
</feature>
<evidence type="ECO:0000256" key="2">
    <source>
        <dbReference type="SAM" id="SignalP"/>
    </source>
</evidence>
<evidence type="ECO:0008006" key="5">
    <source>
        <dbReference type="Google" id="ProtNLM"/>
    </source>
</evidence>
<organism evidence="3 4">
    <name type="scientific">Streptomyces incanus</name>
    <dbReference type="NCBI Taxonomy" id="887453"/>
    <lineage>
        <taxon>Bacteria</taxon>
        <taxon>Bacillati</taxon>
        <taxon>Actinomycetota</taxon>
        <taxon>Actinomycetes</taxon>
        <taxon>Kitasatosporales</taxon>
        <taxon>Streptomycetaceae</taxon>
        <taxon>Streptomyces</taxon>
    </lineage>
</organism>
<keyword evidence="4" id="KW-1185">Reference proteome</keyword>
<feature type="region of interest" description="Disordered" evidence="1">
    <location>
        <begin position="23"/>
        <end position="57"/>
    </location>
</feature>
<evidence type="ECO:0000256" key="1">
    <source>
        <dbReference type="SAM" id="MobiDB-lite"/>
    </source>
</evidence>
<feature type="region of interest" description="Disordered" evidence="1">
    <location>
        <begin position="77"/>
        <end position="102"/>
    </location>
</feature>
<protein>
    <recommendedName>
        <fullName evidence="5">DUF732 domain-containing protein</fullName>
    </recommendedName>
</protein>
<reference evidence="4" key="1">
    <citation type="journal article" date="2019" name="Int. J. Syst. Evol. Microbiol.">
        <title>The Global Catalogue of Microorganisms (GCM) 10K type strain sequencing project: providing services to taxonomists for standard genome sequencing and annotation.</title>
        <authorList>
            <consortium name="The Broad Institute Genomics Platform"/>
            <consortium name="The Broad Institute Genome Sequencing Center for Infectious Disease"/>
            <person name="Wu L."/>
            <person name="Ma J."/>
        </authorList>
    </citation>
    <scope>NUCLEOTIDE SEQUENCE [LARGE SCALE GENOMIC DNA]</scope>
    <source>
        <strain evidence="4">JCM 13852</strain>
    </source>
</reference>
<sequence>MRTRTTTAAALTVLALALTACNSEEEPAAVDSRSRSAGISAEDKAKAREAAGLPPEPSATARYRFLEAWDAIDRRVSKPGTDEQAVSRGLNQCGSINASPDDRDKLVRQTLERFTITTRLPEISTPETDGKILDAVHTYLCPDF</sequence>
<dbReference type="EMBL" id="JBHSPC010000046">
    <property type="protein sequence ID" value="MFC5671883.1"/>
    <property type="molecule type" value="Genomic_DNA"/>
</dbReference>
<dbReference type="RefSeq" id="WP_381212764.1">
    <property type="nucleotide sequence ID" value="NZ_JBHSPC010000046.1"/>
</dbReference>
<accession>A0ABW0XPT0</accession>